<comment type="similarity">
    <text evidence="1">Belongs to the sigma-70 factor family. ECF subfamily.</text>
</comment>
<dbReference type="InterPro" id="IPR007627">
    <property type="entry name" value="RNA_pol_sigma70_r2"/>
</dbReference>
<dbReference type="Pfam" id="PF08281">
    <property type="entry name" value="Sigma70_r4_2"/>
    <property type="match status" value="1"/>
</dbReference>
<comment type="caution">
    <text evidence="8">The sequence shown here is derived from an EMBL/GenBank/DDBJ whole genome shotgun (WGS) entry which is preliminary data.</text>
</comment>
<dbReference type="InterPro" id="IPR013324">
    <property type="entry name" value="RNA_pol_sigma_r3/r4-like"/>
</dbReference>
<evidence type="ECO:0000313" key="8">
    <source>
        <dbReference type="EMBL" id="RAV21133.1"/>
    </source>
</evidence>
<dbReference type="PANTHER" id="PTHR43133">
    <property type="entry name" value="RNA POLYMERASE ECF-TYPE SIGMA FACTO"/>
    <property type="match status" value="1"/>
</dbReference>
<dbReference type="RefSeq" id="WP_113030835.1">
    <property type="nucleotide sequence ID" value="NZ_QMFB01000005.1"/>
</dbReference>
<evidence type="ECO:0000256" key="3">
    <source>
        <dbReference type="ARBA" id="ARBA00023082"/>
    </source>
</evidence>
<dbReference type="InterPro" id="IPR039425">
    <property type="entry name" value="RNA_pol_sigma-70-like"/>
</dbReference>
<evidence type="ECO:0000259" key="7">
    <source>
        <dbReference type="Pfam" id="PF08281"/>
    </source>
</evidence>
<gene>
    <name evidence="8" type="ORF">DQG23_10730</name>
</gene>
<reference evidence="8 9" key="1">
    <citation type="journal article" date="2009" name="Int. J. Syst. Evol. Microbiol.">
        <title>Paenibacillus contaminans sp. nov., isolated from a contaminated laboratory plate.</title>
        <authorList>
            <person name="Chou J.H."/>
            <person name="Lee J.H."/>
            <person name="Lin M.C."/>
            <person name="Chang P.S."/>
            <person name="Arun A.B."/>
            <person name="Young C.C."/>
            <person name="Chen W.M."/>
        </authorList>
    </citation>
    <scope>NUCLEOTIDE SEQUENCE [LARGE SCALE GENOMIC DNA]</scope>
    <source>
        <strain evidence="8 9">CKOBP-6</strain>
    </source>
</reference>
<keyword evidence="9" id="KW-1185">Reference proteome</keyword>
<dbReference type="GO" id="GO:0003677">
    <property type="term" value="F:DNA binding"/>
    <property type="evidence" value="ECO:0007669"/>
    <property type="project" value="UniProtKB-KW"/>
</dbReference>
<dbReference type="InterPro" id="IPR013325">
    <property type="entry name" value="RNA_pol_sigma_r2"/>
</dbReference>
<dbReference type="GO" id="GO:0016987">
    <property type="term" value="F:sigma factor activity"/>
    <property type="evidence" value="ECO:0007669"/>
    <property type="project" value="UniProtKB-KW"/>
</dbReference>
<dbReference type="AlphaFoldDB" id="A0A329MQX4"/>
<dbReference type="Pfam" id="PF04542">
    <property type="entry name" value="Sigma70_r2"/>
    <property type="match status" value="1"/>
</dbReference>
<evidence type="ECO:0000313" key="9">
    <source>
        <dbReference type="Proteomes" id="UP000250369"/>
    </source>
</evidence>
<accession>A0A329MQX4</accession>
<dbReference type="Proteomes" id="UP000250369">
    <property type="component" value="Unassembled WGS sequence"/>
</dbReference>
<proteinExistence type="inferred from homology"/>
<evidence type="ECO:0000256" key="4">
    <source>
        <dbReference type="ARBA" id="ARBA00023125"/>
    </source>
</evidence>
<dbReference type="Gene3D" id="1.10.1740.10">
    <property type="match status" value="1"/>
</dbReference>
<sequence length="228" mass="25844">MPQLGLDLQALKQRIYRYSMQITSDSWESEDLTQDVLLKVHNLRQANPSIELSNAYLYKIALNAWKDKLKKRKLSSEPLDDGHMNVPGIDTQLSTRELLEDLAYRLPARSTVILLLMDVFDFTAKEAAELLSLTEGSVQVALGRARQKLKKLARTGMESSVSKQAGDPAQLDFEALVEAFRLRDPKAICRSYLGLAKRQITVSKLKYINGKLTFYFEDPDGNRFMVTS</sequence>
<protein>
    <submittedName>
        <fullName evidence="8">RNA polymerase sigma factor</fullName>
    </submittedName>
</protein>
<dbReference type="InterPro" id="IPR014284">
    <property type="entry name" value="RNA_pol_sigma-70_dom"/>
</dbReference>
<dbReference type="SUPFAM" id="SSF88946">
    <property type="entry name" value="Sigma2 domain of RNA polymerase sigma factors"/>
    <property type="match status" value="1"/>
</dbReference>
<keyword evidence="4" id="KW-0238">DNA-binding</keyword>
<keyword evidence="5" id="KW-0804">Transcription</keyword>
<keyword evidence="2" id="KW-0805">Transcription regulation</keyword>
<dbReference type="NCBIfam" id="TIGR02937">
    <property type="entry name" value="sigma70-ECF"/>
    <property type="match status" value="1"/>
</dbReference>
<dbReference type="InterPro" id="IPR036388">
    <property type="entry name" value="WH-like_DNA-bd_sf"/>
</dbReference>
<organism evidence="8 9">
    <name type="scientific">Paenibacillus contaminans</name>
    <dbReference type="NCBI Taxonomy" id="450362"/>
    <lineage>
        <taxon>Bacteria</taxon>
        <taxon>Bacillati</taxon>
        <taxon>Bacillota</taxon>
        <taxon>Bacilli</taxon>
        <taxon>Bacillales</taxon>
        <taxon>Paenibacillaceae</taxon>
        <taxon>Paenibacillus</taxon>
    </lineage>
</organism>
<feature type="domain" description="RNA polymerase sigma-70 region 2" evidence="6">
    <location>
        <begin position="9"/>
        <end position="73"/>
    </location>
</feature>
<evidence type="ECO:0000259" key="6">
    <source>
        <dbReference type="Pfam" id="PF04542"/>
    </source>
</evidence>
<dbReference type="EMBL" id="QMFB01000005">
    <property type="protein sequence ID" value="RAV21133.1"/>
    <property type="molecule type" value="Genomic_DNA"/>
</dbReference>
<evidence type="ECO:0000256" key="2">
    <source>
        <dbReference type="ARBA" id="ARBA00023015"/>
    </source>
</evidence>
<evidence type="ECO:0000256" key="1">
    <source>
        <dbReference type="ARBA" id="ARBA00010641"/>
    </source>
</evidence>
<dbReference type="InterPro" id="IPR013249">
    <property type="entry name" value="RNA_pol_sigma70_r4_t2"/>
</dbReference>
<dbReference type="SUPFAM" id="SSF88659">
    <property type="entry name" value="Sigma3 and sigma4 domains of RNA polymerase sigma factors"/>
    <property type="match status" value="1"/>
</dbReference>
<evidence type="ECO:0000256" key="5">
    <source>
        <dbReference type="ARBA" id="ARBA00023163"/>
    </source>
</evidence>
<dbReference type="OrthoDB" id="2381154at2"/>
<dbReference type="GO" id="GO:0006352">
    <property type="term" value="P:DNA-templated transcription initiation"/>
    <property type="evidence" value="ECO:0007669"/>
    <property type="project" value="InterPro"/>
</dbReference>
<name>A0A329MQX4_9BACL</name>
<feature type="domain" description="RNA polymerase sigma factor 70 region 4 type 2" evidence="7">
    <location>
        <begin position="98"/>
        <end position="149"/>
    </location>
</feature>
<keyword evidence="3" id="KW-0731">Sigma factor</keyword>
<dbReference type="Gene3D" id="1.10.10.10">
    <property type="entry name" value="Winged helix-like DNA-binding domain superfamily/Winged helix DNA-binding domain"/>
    <property type="match status" value="1"/>
</dbReference>
<dbReference type="PANTHER" id="PTHR43133:SF8">
    <property type="entry name" value="RNA POLYMERASE SIGMA FACTOR HI_1459-RELATED"/>
    <property type="match status" value="1"/>
</dbReference>